<gene>
    <name evidence="1" type="ORF">GFJ35_32485</name>
</gene>
<protein>
    <submittedName>
        <fullName evidence="1">Uncharacterized protein</fullName>
    </submittedName>
</protein>
<dbReference type="EMBL" id="JAAEAM010000052">
    <property type="protein sequence ID" value="NDV76732.1"/>
    <property type="molecule type" value="Genomic_DNA"/>
</dbReference>
<dbReference type="RefSeq" id="WP_163125930.1">
    <property type="nucleotide sequence ID" value="NZ_JAAEAM010000052.1"/>
</dbReference>
<organism evidence="1">
    <name type="scientific">Burkholderia cenocepacia</name>
    <dbReference type="NCBI Taxonomy" id="95486"/>
    <lineage>
        <taxon>Bacteria</taxon>
        <taxon>Pseudomonadati</taxon>
        <taxon>Pseudomonadota</taxon>
        <taxon>Betaproteobacteria</taxon>
        <taxon>Burkholderiales</taxon>
        <taxon>Burkholderiaceae</taxon>
        <taxon>Burkholderia</taxon>
        <taxon>Burkholderia cepacia complex</taxon>
    </lineage>
</organism>
<name>A0A6B2MPD0_9BURK</name>
<evidence type="ECO:0000313" key="1">
    <source>
        <dbReference type="EMBL" id="NDV76732.1"/>
    </source>
</evidence>
<accession>A0A6B2MPD0</accession>
<reference evidence="1" key="1">
    <citation type="submission" date="2019-11" db="EMBL/GenBank/DDBJ databases">
        <title>Burkholderia cenocepacia CF.</title>
        <authorList>
            <person name="Vianna E.F."/>
            <person name="Marques E.A."/>
            <person name="Albano R.M."/>
            <person name="Leao R.S."/>
        </authorList>
    </citation>
    <scope>NUCLEOTIDE SEQUENCE</scope>
    <source>
        <strain evidence="1">MS-2140</strain>
    </source>
</reference>
<comment type="caution">
    <text evidence="1">The sequence shown here is derived from an EMBL/GenBank/DDBJ whole genome shotgun (WGS) entry which is preliminary data.</text>
</comment>
<sequence length="135" mass="14999">MNKLPQPQIDDAGALQRLSNNARVKSFPHLQAIAPQITAGYLQYRAALGDAHKITNIELPEEVKGYLKAHYASPPGDLSYITALRQDDEDRICPMCGSMHRGTLDHILPKEVYTAFAVFSFNLVPAVDVRTELTH</sequence>
<dbReference type="AlphaFoldDB" id="A0A6B2MPD0"/>
<proteinExistence type="predicted"/>